<organism evidence="1 2">
    <name type="scientific">Streptomyces laurentii</name>
    <dbReference type="NCBI Taxonomy" id="39478"/>
    <lineage>
        <taxon>Bacteria</taxon>
        <taxon>Bacillati</taxon>
        <taxon>Actinomycetota</taxon>
        <taxon>Actinomycetes</taxon>
        <taxon>Kitasatosporales</taxon>
        <taxon>Streptomycetaceae</taxon>
        <taxon>Streptomyces</taxon>
    </lineage>
</organism>
<sequence length="132" mass="14199">MVTATSTPPGLPPVARGFLLEVVRYASEGDGRAVPVRVPRVFDGSRDALREIRAQVRGSEVFDMTARDIARVNAELASGRRVALGLLDAGIPVGFTVSLENGTVAEWSVRPVRLLVLPAPHVRRHTPQPTGQ</sequence>
<keyword evidence="2" id="KW-1185">Reference proteome</keyword>
<dbReference type="KEGG" id="slau:SLA_4038"/>
<accession>A0A160P0N9</accession>
<gene>
    <name evidence="1" type="ORF">SLA_4038</name>
</gene>
<dbReference type="AlphaFoldDB" id="A0A160P0N9"/>
<proteinExistence type="predicted"/>
<name>A0A160P0N9_STRLU</name>
<dbReference type="Proteomes" id="UP000217676">
    <property type="component" value="Chromosome"/>
</dbReference>
<reference evidence="1 2" key="1">
    <citation type="journal article" date="2016" name="Genome Announc.">
        <title>Complete Genome Sequence of Thiostrepton-Producing Streptomyces laurentii ATCC 31255.</title>
        <authorList>
            <person name="Doi K."/>
            <person name="Fujino Y."/>
            <person name="Nagayoshi Y."/>
            <person name="Ohshima T."/>
            <person name="Ogata S."/>
        </authorList>
    </citation>
    <scope>NUCLEOTIDE SEQUENCE [LARGE SCALE GENOMIC DNA]</scope>
    <source>
        <strain evidence="1 2">ATCC 31255</strain>
    </source>
</reference>
<protein>
    <submittedName>
        <fullName evidence="1">Uncharacterized protein</fullName>
    </submittedName>
</protein>
<dbReference type="EMBL" id="AP017424">
    <property type="protein sequence ID" value="BAU84927.1"/>
    <property type="molecule type" value="Genomic_DNA"/>
</dbReference>
<evidence type="ECO:0000313" key="2">
    <source>
        <dbReference type="Proteomes" id="UP000217676"/>
    </source>
</evidence>
<evidence type="ECO:0000313" key="1">
    <source>
        <dbReference type="EMBL" id="BAU84927.1"/>
    </source>
</evidence>